<keyword evidence="4" id="KW-1185">Reference proteome</keyword>
<evidence type="ECO:0000256" key="1">
    <source>
        <dbReference type="SAM" id="MobiDB-lite"/>
    </source>
</evidence>
<name>A0A9P5PLL3_9AGAR</name>
<feature type="transmembrane region" description="Helical" evidence="2">
    <location>
        <begin position="190"/>
        <end position="210"/>
    </location>
</feature>
<feature type="transmembrane region" description="Helical" evidence="2">
    <location>
        <begin position="89"/>
        <end position="111"/>
    </location>
</feature>
<feature type="transmembrane region" description="Helical" evidence="2">
    <location>
        <begin position="382"/>
        <end position="402"/>
    </location>
</feature>
<evidence type="ECO:0000256" key="2">
    <source>
        <dbReference type="SAM" id="Phobius"/>
    </source>
</evidence>
<feature type="compositionally biased region" description="Basic and acidic residues" evidence="1">
    <location>
        <begin position="449"/>
        <end position="458"/>
    </location>
</feature>
<dbReference type="OrthoDB" id="3267487at2759"/>
<gene>
    <name evidence="3" type="ORF">BDP27DRAFT_849277</name>
</gene>
<dbReference type="Proteomes" id="UP000772434">
    <property type="component" value="Unassembled WGS sequence"/>
</dbReference>
<keyword evidence="2" id="KW-0472">Membrane</keyword>
<feature type="region of interest" description="Disordered" evidence="1">
    <location>
        <begin position="281"/>
        <end position="359"/>
    </location>
</feature>
<evidence type="ECO:0000313" key="3">
    <source>
        <dbReference type="EMBL" id="KAF9068084.1"/>
    </source>
</evidence>
<evidence type="ECO:0000313" key="4">
    <source>
        <dbReference type="Proteomes" id="UP000772434"/>
    </source>
</evidence>
<reference evidence="3" key="1">
    <citation type="submission" date="2020-11" db="EMBL/GenBank/DDBJ databases">
        <authorList>
            <consortium name="DOE Joint Genome Institute"/>
            <person name="Ahrendt S."/>
            <person name="Riley R."/>
            <person name="Andreopoulos W."/>
            <person name="Labutti K."/>
            <person name="Pangilinan J."/>
            <person name="Ruiz-Duenas F.J."/>
            <person name="Barrasa J.M."/>
            <person name="Sanchez-Garcia M."/>
            <person name="Camarero S."/>
            <person name="Miyauchi S."/>
            <person name="Serrano A."/>
            <person name="Linde D."/>
            <person name="Babiker R."/>
            <person name="Drula E."/>
            <person name="Ayuso-Fernandez I."/>
            <person name="Pacheco R."/>
            <person name="Padilla G."/>
            <person name="Ferreira P."/>
            <person name="Barriuso J."/>
            <person name="Kellner H."/>
            <person name="Castanera R."/>
            <person name="Alfaro M."/>
            <person name="Ramirez L."/>
            <person name="Pisabarro A.G."/>
            <person name="Kuo A."/>
            <person name="Tritt A."/>
            <person name="Lipzen A."/>
            <person name="He G."/>
            <person name="Yan M."/>
            <person name="Ng V."/>
            <person name="Cullen D."/>
            <person name="Martin F."/>
            <person name="Rosso M.-N."/>
            <person name="Henrissat B."/>
            <person name="Hibbett D."/>
            <person name="Martinez A.T."/>
            <person name="Grigoriev I.V."/>
        </authorList>
    </citation>
    <scope>NUCLEOTIDE SEQUENCE</scope>
    <source>
        <strain evidence="3">AH 40177</strain>
    </source>
</reference>
<accession>A0A9P5PLL3</accession>
<dbReference type="EMBL" id="JADNRY010000065">
    <property type="protein sequence ID" value="KAF9068084.1"/>
    <property type="molecule type" value="Genomic_DNA"/>
</dbReference>
<feature type="compositionally biased region" description="Polar residues" evidence="1">
    <location>
        <begin position="503"/>
        <end position="520"/>
    </location>
</feature>
<sequence length="564" mass="63221">MFLPTPSRPSFNCSPTEPTEHRVLPRATLAPSTNEYPAEVVIQLTTTLLIPDYPLYYNDDPISNFHPNYAALPDGSLIAAPYRSDLTEAIALLLFLSVLATIFLWNAFISGNYIRRINVQRKYLFQTLFASQIIAFIGLVPQIASFMTSKVNCEGMMIVGDITATVSLGLIMSGIFGYKAYKCLDNSTLVLIPLSILTLGIMVVSLVDLITLRSAPRLTVSCLRTDSMVWMRVFIVIQLVQSLFLCCCFLYAVWKSRHSLVARYRISDRLSMDFQPFAASEKPPHSTFGHKPEEVGISPTAPHSDGDIKSNVDSPVQSQSHERLSSPFLHRSELRHRRPQSESTSTSRPLSRGRPASLAPSTLSRISHYMPMLFRRAMKDELWYTIMTSAAIIGVAIIAVVGMTQYRLWLMVWVGIYWAVASIFATHSLGRAVRRHERESLIQDTALDQRRSETDRYRTPTAGGRNVSDTSSSNRWNRRMPIRTSETRALTFASSRDSELSLGSTRSLDTRSNLPVSPSPTFHFPTSGRTTPLVPLDSTRAMLPFIINQNASSSDYSVRADYRQ</sequence>
<feature type="transmembrane region" description="Helical" evidence="2">
    <location>
        <begin position="156"/>
        <end position="178"/>
    </location>
</feature>
<proteinExistence type="predicted"/>
<feature type="region of interest" description="Disordered" evidence="1">
    <location>
        <begin position="503"/>
        <end position="529"/>
    </location>
</feature>
<feature type="transmembrane region" description="Helical" evidence="2">
    <location>
        <begin position="230"/>
        <end position="254"/>
    </location>
</feature>
<feature type="transmembrane region" description="Helical" evidence="2">
    <location>
        <begin position="123"/>
        <end position="144"/>
    </location>
</feature>
<keyword evidence="2" id="KW-0812">Transmembrane</keyword>
<dbReference type="AlphaFoldDB" id="A0A9P5PLL3"/>
<protein>
    <submittedName>
        <fullName evidence="3">Uncharacterized protein</fullName>
    </submittedName>
</protein>
<comment type="caution">
    <text evidence="3">The sequence shown here is derived from an EMBL/GenBank/DDBJ whole genome shotgun (WGS) entry which is preliminary data.</text>
</comment>
<feature type="transmembrane region" description="Helical" evidence="2">
    <location>
        <begin position="408"/>
        <end position="429"/>
    </location>
</feature>
<organism evidence="3 4">
    <name type="scientific">Rhodocollybia butyracea</name>
    <dbReference type="NCBI Taxonomy" id="206335"/>
    <lineage>
        <taxon>Eukaryota</taxon>
        <taxon>Fungi</taxon>
        <taxon>Dikarya</taxon>
        <taxon>Basidiomycota</taxon>
        <taxon>Agaricomycotina</taxon>
        <taxon>Agaricomycetes</taxon>
        <taxon>Agaricomycetidae</taxon>
        <taxon>Agaricales</taxon>
        <taxon>Marasmiineae</taxon>
        <taxon>Omphalotaceae</taxon>
        <taxon>Rhodocollybia</taxon>
    </lineage>
</organism>
<keyword evidence="2" id="KW-1133">Transmembrane helix</keyword>
<feature type="region of interest" description="Disordered" evidence="1">
    <location>
        <begin position="449"/>
        <end position="475"/>
    </location>
</feature>